<keyword evidence="1" id="KW-0472">Membrane</keyword>
<feature type="transmembrane region" description="Helical" evidence="1">
    <location>
        <begin position="150"/>
        <end position="170"/>
    </location>
</feature>
<dbReference type="AlphaFoldDB" id="A0A918JS68"/>
<dbReference type="PANTHER" id="PTHR38684:SF1">
    <property type="entry name" value="PROTEIN AMPE"/>
    <property type="match status" value="1"/>
</dbReference>
<evidence type="ECO:0000313" key="3">
    <source>
        <dbReference type="Proteomes" id="UP000631300"/>
    </source>
</evidence>
<proteinExistence type="predicted"/>
<keyword evidence="3" id="KW-1185">Reference proteome</keyword>
<dbReference type="NCBIfam" id="NF008219">
    <property type="entry name" value="PRK10987.1"/>
    <property type="match status" value="1"/>
</dbReference>
<dbReference type="Proteomes" id="UP000631300">
    <property type="component" value="Unassembled WGS sequence"/>
</dbReference>
<name>A0A918JS68_9ALTE</name>
<organism evidence="2 3">
    <name type="scientific">Alteromonas halophila</name>
    <dbReference type="NCBI Taxonomy" id="516698"/>
    <lineage>
        <taxon>Bacteria</taxon>
        <taxon>Pseudomonadati</taxon>
        <taxon>Pseudomonadota</taxon>
        <taxon>Gammaproteobacteria</taxon>
        <taxon>Alteromonadales</taxon>
        <taxon>Alteromonadaceae</taxon>
        <taxon>Alteromonas/Salinimonas group</taxon>
        <taxon>Alteromonas</taxon>
    </lineage>
</organism>
<gene>
    <name evidence="2" type="ORF">GCM10007391_30380</name>
</gene>
<reference evidence="2" key="1">
    <citation type="journal article" date="2014" name="Int. J. Syst. Evol. Microbiol.">
        <title>Complete genome sequence of Corynebacterium casei LMG S-19264T (=DSM 44701T), isolated from a smear-ripened cheese.</title>
        <authorList>
            <consortium name="US DOE Joint Genome Institute (JGI-PGF)"/>
            <person name="Walter F."/>
            <person name="Albersmeier A."/>
            <person name="Kalinowski J."/>
            <person name="Ruckert C."/>
        </authorList>
    </citation>
    <scope>NUCLEOTIDE SEQUENCE</scope>
    <source>
        <strain evidence="2">KCTC 22164</strain>
    </source>
</reference>
<reference evidence="2" key="2">
    <citation type="submission" date="2020-09" db="EMBL/GenBank/DDBJ databases">
        <authorList>
            <person name="Sun Q."/>
            <person name="Kim S."/>
        </authorList>
    </citation>
    <scope>NUCLEOTIDE SEQUENCE</scope>
    <source>
        <strain evidence="2">KCTC 22164</strain>
    </source>
</reference>
<evidence type="ECO:0008006" key="4">
    <source>
        <dbReference type="Google" id="ProtNLM"/>
    </source>
</evidence>
<keyword evidence="1" id="KW-1133">Transmembrane helix</keyword>
<dbReference type="Pfam" id="PF17113">
    <property type="entry name" value="AmpE"/>
    <property type="match status" value="1"/>
</dbReference>
<feature type="transmembrane region" description="Helical" evidence="1">
    <location>
        <begin position="190"/>
        <end position="211"/>
    </location>
</feature>
<feature type="transmembrane region" description="Helical" evidence="1">
    <location>
        <begin position="51"/>
        <end position="76"/>
    </location>
</feature>
<comment type="caution">
    <text evidence="2">The sequence shown here is derived from an EMBL/GenBank/DDBJ whole genome shotgun (WGS) entry which is preliminary data.</text>
</comment>
<protein>
    <recommendedName>
        <fullName evidence="4">Beta-lactamase regulator AmpE</fullName>
    </recommendedName>
</protein>
<dbReference type="PANTHER" id="PTHR38684">
    <property type="entry name" value="PROTEIN AMPE"/>
    <property type="match status" value="1"/>
</dbReference>
<dbReference type="GO" id="GO:0005886">
    <property type="term" value="C:plasma membrane"/>
    <property type="evidence" value="ECO:0007669"/>
    <property type="project" value="TreeGrafter"/>
</dbReference>
<sequence length="290" mass="32157">MILISLLIVISLERLFSKSQKWHAAWYTQQYRQWCSDSGLLKADAPALQTWLVLLLPALLLAAIEAWLLGPFLVFIEQTLILFICIGCPALRDTYKCFLKAADRGDLAACSLYTQQLGFAPDNEEQTMAAADAAGKSFGQHMTWLNYQHYAAVMLWFIGFGAPGAVFYVLVRDTYTATAAAGHPQTNTVYRLLFALDFIPVRITSAGLLMMGHFSRALPEWLKLSGQIATSPYRLLTNIASKAEMLTPQEQQAHEQDASVEPKVLVKLAKRNTLFLLVVTALLTLSGALL</sequence>
<dbReference type="InterPro" id="IPR031347">
    <property type="entry name" value="AmpE"/>
</dbReference>
<dbReference type="GO" id="GO:0046677">
    <property type="term" value="P:response to antibiotic"/>
    <property type="evidence" value="ECO:0007669"/>
    <property type="project" value="TreeGrafter"/>
</dbReference>
<dbReference type="EMBL" id="BMXP01000010">
    <property type="protein sequence ID" value="GGW93998.1"/>
    <property type="molecule type" value="Genomic_DNA"/>
</dbReference>
<feature type="transmembrane region" description="Helical" evidence="1">
    <location>
        <begin position="273"/>
        <end position="289"/>
    </location>
</feature>
<keyword evidence="1" id="KW-0812">Transmembrane</keyword>
<evidence type="ECO:0000256" key="1">
    <source>
        <dbReference type="SAM" id="Phobius"/>
    </source>
</evidence>
<dbReference type="RefSeq" id="WP_189407948.1">
    <property type="nucleotide sequence ID" value="NZ_BMXP01000010.1"/>
</dbReference>
<evidence type="ECO:0000313" key="2">
    <source>
        <dbReference type="EMBL" id="GGW93998.1"/>
    </source>
</evidence>
<dbReference type="InterPro" id="IPR052966">
    <property type="entry name" value="Beta-lactamase_Reg"/>
</dbReference>
<accession>A0A918JS68</accession>